<proteinExistence type="predicted"/>
<geneLocation type="plasmid" evidence="2">
    <name>prgalie4872c</name>
</geneLocation>
<sequence>MRPDCGVLGKAGPRASLGQFDLLARIPALLVLPGPDPETPVFHRFSLTAPKGKPASAGTTSGAKL</sequence>
<protein>
    <submittedName>
        <fullName evidence="1">Uncharacterized protein</fullName>
    </submittedName>
</protein>
<dbReference type="Proteomes" id="UP000184749">
    <property type="component" value="Plasmid pRgalIE4872c"/>
</dbReference>
<accession>A0A1L5NRI0</accession>
<keyword evidence="1" id="KW-0614">Plasmid</keyword>
<reference evidence="1 2" key="1">
    <citation type="submission" date="2016-09" db="EMBL/GenBank/DDBJ databases">
        <title>The complete genome sequences of Rhizobium gallicum, symbiovars gallicum and phaseoli, symbionts associated to common bean (Phaseolus vulgaris).</title>
        <authorList>
            <person name="Bustos P."/>
            <person name="Santamaria R.I."/>
            <person name="Perez-Carrascal O.M."/>
            <person name="Juarez S."/>
            <person name="Lozano L."/>
            <person name="Martinez-Flores I."/>
            <person name="Martinez-Romero E."/>
            <person name="Cevallos M."/>
            <person name="Romero D."/>
            <person name="Davila G."/>
            <person name="Gonzalez V."/>
        </authorList>
    </citation>
    <scope>NUCLEOTIDE SEQUENCE [LARGE SCALE GENOMIC DNA]</scope>
    <source>
        <strain evidence="1 2">IE4872</strain>
        <plasmid evidence="2">prgalie4872c</plasmid>
    </source>
</reference>
<gene>
    <name evidence="1" type="ORF">IE4872_PC00483</name>
</gene>
<name>A0A1L5NRI0_9HYPH</name>
<evidence type="ECO:0000313" key="1">
    <source>
        <dbReference type="EMBL" id="APO70497.1"/>
    </source>
</evidence>
<evidence type="ECO:0000313" key="2">
    <source>
        <dbReference type="Proteomes" id="UP000184749"/>
    </source>
</evidence>
<dbReference type="AlphaFoldDB" id="A0A1L5NRI0"/>
<dbReference type="EMBL" id="CP017104">
    <property type="protein sequence ID" value="APO70497.1"/>
    <property type="molecule type" value="Genomic_DNA"/>
</dbReference>
<organism evidence="1 2">
    <name type="scientific">Rhizobium gallicum</name>
    <dbReference type="NCBI Taxonomy" id="56730"/>
    <lineage>
        <taxon>Bacteria</taxon>
        <taxon>Pseudomonadati</taxon>
        <taxon>Pseudomonadota</taxon>
        <taxon>Alphaproteobacteria</taxon>
        <taxon>Hyphomicrobiales</taxon>
        <taxon>Rhizobiaceae</taxon>
        <taxon>Rhizobium/Agrobacterium group</taxon>
        <taxon>Rhizobium</taxon>
    </lineage>
</organism>